<comment type="caution">
    <text evidence="3">The sequence shown here is derived from an EMBL/GenBank/DDBJ whole genome shotgun (WGS) entry which is preliminary data.</text>
</comment>
<organism evidence="3 4">
    <name type="scientific">Dokdonella fugitiva</name>
    <dbReference type="NCBI Taxonomy" id="328517"/>
    <lineage>
        <taxon>Bacteria</taxon>
        <taxon>Pseudomonadati</taxon>
        <taxon>Pseudomonadota</taxon>
        <taxon>Gammaproteobacteria</taxon>
        <taxon>Lysobacterales</taxon>
        <taxon>Rhodanobacteraceae</taxon>
        <taxon>Dokdonella</taxon>
    </lineage>
</organism>
<accession>A0A4R2IGK7</accession>
<evidence type="ECO:0000313" key="3">
    <source>
        <dbReference type="EMBL" id="TCO42959.1"/>
    </source>
</evidence>
<feature type="transmembrane region" description="Helical" evidence="1">
    <location>
        <begin position="150"/>
        <end position="168"/>
    </location>
</feature>
<dbReference type="EMBL" id="SLWQ01000001">
    <property type="protein sequence ID" value="TCO42959.1"/>
    <property type="molecule type" value="Genomic_DNA"/>
</dbReference>
<feature type="transmembrane region" description="Helical" evidence="1">
    <location>
        <begin position="294"/>
        <end position="314"/>
    </location>
</feature>
<feature type="transmembrane region" description="Helical" evidence="1">
    <location>
        <begin position="213"/>
        <end position="235"/>
    </location>
</feature>
<feature type="transmembrane region" description="Helical" evidence="1">
    <location>
        <begin position="122"/>
        <end position="138"/>
    </location>
</feature>
<feature type="transmembrane region" description="Helical" evidence="1">
    <location>
        <begin position="326"/>
        <end position="343"/>
    </location>
</feature>
<gene>
    <name evidence="3" type="ORF">EV148_101366</name>
</gene>
<evidence type="ECO:0000313" key="4">
    <source>
        <dbReference type="Proteomes" id="UP000294862"/>
    </source>
</evidence>
<feature type="domain" description="DUF6798" evidence="2">
    <location>
        <begin position="391"/>
        <end position="449"/>
    </location>
</feature>
<evidence type="ECO:0000259" key="2">
    <source>
        <dbReference type="Pfam" id="PF20604"/>
    </source>
</evidence>
<keyword evidence="1" id="KW-0472">Membrane</keyword>
<reference evidence="3 4" key="1">
    <citation type="journal article" date="2015" name="Stand. Genomic Sci.">
        <title>Genomic Encyclopedia of Bacterial and Archaeal Type Strains, Phase III: the genomes of soil and plant-associated and newly described type strains.</title>
        <authorList>
            <person name="Whitman W.B."/>
            <person name="Woyke T."/>
            <person name="Klenk H.P."/>
            <person name="Zhou Y."/>
            <person name="Lilburn T.G."/>
            <person name="Beck B.J."/>
            <person name="De Vos P."/>
            <person name="Vandamme P."/>
            <person name="Eisen J.A."/>
            <person name="Garrity G."/>
            <person name="Hugenholtz P."/>
            <person name="Kyrpides N.C."/>
        </authorList>
    </citation>
    <scope>NUCLEOTIDE SEQUENCE [LARGE SCALE GENOMIC DNA]</scope>
    <source>
        <strain evidence="3 4">A3</strain>
    </source>
</reference>
<dbReference type="OrthoDB" id="6064988at2"/>
<sequence>MPHDSNPGRTRASDALRASGMVAACTALAIALDHGIHLGSENHAGLLPVMRRILDPAYLPGDFGISIRFHHHHVFTWIAAMLAIPFGENGALALLTVAGLAAIFAGLWRLGGMLGLAPARRLLLGIAIAIGLAWLDRGVEANRFLGNGPIMPPTFAHALILFGIDALVRRRWNLAFALAGATALVHLQIGAVWLIVLGSIAIADGVVRLPRRWLPGLAAALAIASPALLDVWALLQAGLVDGIARTDDVAFRMPQHFEFRADRVAAVALYGIAFAMLWRRWRARADARGERFRPLLQVVACLMLLALVHYLDYYVLHTGWIARLQLLRLSMFVPVLAALALLSNPPLPRERRERWPLALALLFGAGAIVAGFVRGAPPSLRFVDEAQAATDWGDVTRWIRRHGPPGPYVTPPGQIGFTARSDRSTVVEFKINPDGGAGLAEWMRRLDAVTAHGLPTASTRRDVAEELDAAYARLPPEGFRQLERDYGVHTAVVPAASPLQGRELYRNDGYRVVALDP</sequence>
<keyword evidence="1" id="KW-1133">Transmembrane helix</keyword>
<keyword evidence="4" id="KW-1185">Reference proteome</keyword>
<dbReference type="Proteomes" id="UP000294862">
    <property type="component" value="Unassembled WGS sequence"/>
</dbReference>
<keyword evidence="1" id="KW-0812">Transmembrane</keyword>
<proteinExistence type="predicted"/>
<feature type="transmembrane region" description="Helical" evidence="1">
    <location>
        <begin position="261"/>
        <end position="278"/>
    </location>
</feature>
<dbReference type="RefSeq" id="WP_131992585.1">
    <property type="nucleotide sequence ID" value="NZ_SLWQ01000001.1"/>
</dbReference>
<protein>
    <recommendedName>
        <fullName evidence="2">DUF6798 domain-containing protein</fullName>
    </recommendedName>
</protein>
<evidence type="ECO:0000256" key="1">
    <source>
        <dbReference type="SAM" id="Phobius"/>
    </source>
</evidence>
<dbReference type="AlphaFoldDB" id="A0A4R2IGK7"/>
<feature type="transmembrane region" description="Helical" evidence="1">
    <location>
        <begin position="175"/>
        <end position="201"/>
    </location>
</feature>
<feature type="transmembrane region" description="Helical" evidence="1">
    <location>
        <begin position="91"/>
        <end position="110"/>
    </location>
</feature>
<feature type="transmembrane region" description="Helical" evidence="1">
    <location>
        <begin position="355"/>
        <end position="373"/>
    </location>
</feature>
<dbReference type="InterPro" id="IPR046477">
    <property type="entry name" value="DUF6798"/>
</dbReference>
<name>A0A4R2IGK7_9GAMM</name>
<dbReference type="Pfam" id="PF20604">
    <property type="entry name" value="DUF6798"/>
    <property type="match status" value="1"/>
</dbReference>